<dbReference type="GO" id="GO:0003677">
    <property type="term" value="F:DNA binding"/>
    <property type="evidence" value="ECO:0007669"/>
    <property type="project" value="InterPro"/>
</dbReference>
<evidence type="ECO:0000256" key="3">
    <source>
        <dbReference type="ARBA" id="ARBA00023082"/>
    </source>
</evidence>
<name>A0A2N0ZIE1_9BACI</name>
<dbReference type="CDD" id="cd06171">
    <property type="entry name" value="Sigma70_r4"/>
    <property type="match status" value="1"/>
</dbReference>
<comment type="caution">
    <text evidence="7">The sequence shown here is derived from an EMBL/GenBank/DDBJ whole genome shotgun (WGS) entry which is preliminary data.</text>
</comment>
<sequence length="179" mass="21193">MEVLETTNPSDINIEILVNKYGKDIKKLAYMYVKDWGKAEDITQEVFIICYKKLHLFRGDSSYKTWLYKITVNKCKDELKRKSFWQFRLAEKLKDHVPKSERSTEEQVITKSEDQELSDNVLSLPIKYREVIILFYYEGLKIKEIHELTGLNIDTIKTRLSRSKGLLRKMYEGSEVNGR</sequence>
<dbReference type="SUPFAM" id="SSF88659">
    <property type="entry name" value="Sigma3 and sigma4 domains of RNA polymerase sigma factors"/>
    <property type="match status" value="1"/>
</dbReference>
<organism evidence="7 8">
    <name type="scientific">Cytobacillus horneckiae</name>
    <dbReference type="NCBI Taxonomy" id="549687"/>
    <lineage>
        <taxon>Bacteria</taxon>
        <taxon>Bacillati</taxon>
        <taxon>Bacillota</taxon>
        <taxon>Bacilli</taxon>
        <taxon>Bacillales</taxon>
        <taxon>Bacillaceae</taxon>
        <taxon>Cytobacillus</taxon>
    </lineage>
</organism>
<dbReference type="InterPro" id="IPR013249">
    <property type="entry name" value="RNA_pol_sigma70_r4_t2"/>
</dbReference>
<dbReference type="GO" id="GO:0006352">
    <property type="term" value="P:DNA-templated transcription initiation"/>
    <property type="evidence" value="ECO:0007669"/>
    <property type="project" value="InterPro"/>
</dbReference>
<gene>
    <name evidence="7" type="ORF">CWS20_09235</name>
</gene>
<dbReference type="InterPro" id="IPR007627">
    <property type="entry name" value="RNA_pol_sigma70_r2"/>
</dbReference>
<dbReference type="EMBL" id="PISD01000017">
    <property type="protein sequence ID" value="PKG29268.1"/>
    <property type="molecule type" value="Genomic_DNA"/>
</dbReference>
<accession>A0A2N0ZIE1</accession>
<keyword evidence="4" id="KW-0804">Transcription</keyword>
<dbReference type="AlphaFoldDB" id="A0A2N0ZIE1"/>
<dbReference type="InterPro" id="IPR013324">
    <property type="entry name" value="RNA_pol_sigma_r3/r4-like"/>
</dbReference>
<dbReference type="InterPro" id="IPR036388">
    <property type="entry name" value="WH-like_DNA-bd_sf"/>
</dbReference>
<dbReference type="Proteomes" id="UP000233343">
    <property type="component" value="Unassembled WGS sequence"/>
</dbReference>
<evidence type="ECO:0000259" key="5">
    <source>
        <dbReference type="Pfam" id="PF04542"/>
    </source>
</evidence>
<dbReference type="Gene3D" id="1.10.10.10">
    <property type="entry name" value="Winged helix-like DNA-binding domain superfamily/Winged helix DNA-binding domain"/>
    <property type="match status" value="1"/>
</dbReference>
<dbReference type="NCBIfam" id="TIGR02937">
    <property type="entry name" value="sigma70-ECF"/>
    <property type="match status" value="1"/>
</dbReference>
<dbReference type="PANTHER" id="PTHR43133:SF60">
    <property type="entry name" value="RNA POLYMERASE SIGMA FACTOR SIGV"/>
    <property type="match status" value="1"/>
</dbReference>
<comment type="similarity">
    <text evidence="1">Belongs to the sigma-70 factor family. ECF subfamily.</text>
</comment>
<protein>
    <recommendedName>
        <fullName evidence="9">RNA polymerase subunit sigma</fullName>
    </recommendedName>
</protein>
<evidence type="ECO:0000313" key="8">
    <source>
        <dbReference type="Proteomes" id="UP000233343"/>
    </source>
</evidence>
<feature type="domain" description="RNA polymerase sigma-70 region 2" evidence="5">
    <location>
        <begin position="17"/>
        <end position="83"/>
    </location>
</feature>
<dbReference type="Gene3D" id="1.10.1740.10">
    <property type="match status" value="1"/>
</dbReference>
<dbReference type="InterPro" id="IPR039425">
    <property type="entry name" value="RNA_pol_sigma-70-like"/>
</dbReference>
<keyword evidence="2" id="KW-0805">Transcription regulation</keyword>
<keyword evidence="3" id="KW-0731">Sigma factor</keyword>
<dbReference type="InterPro" id="IPR014284">
    <property type="entry name" value="RNA_pol_sigma-70_dom"/>
</dbReference>
<dbReference type="GO" id="GO:0016987">
    <property type="term" value="F:sigma factor activity"/>
    <property type="evidence" value="ECO:0007669"/>
    <property type="project" value="UniProtKB-KW"/>
</dbReference>
<dbReference type="InterPro" id="IPR013325">
    <property type="entry name" value="RNA_pol_sigma_r2"/>
</dbReference>
<evidence type="ECO:0000313" key="7">
    <source>
        <dbReference type="EMBL" id="PKG29268.1"/>
    </source>
</evidence>
<dbReference type="SUPFAM" id="SSF88946">
    <property type="entry name" value="Sigma2 domain of RNA polymerase sigma factors"/>
    <property type="match status" value="1"/>
</dbReference>
<proteinExistence type="inferred from homology"/>
<dbReference type="RefSeq" id="WP_071159941.1">
    <property type="nucleotide sequence ID" value="NZ_PISD01000017.1"/>
</dbReference>
<dbReference type="Pfam" id="PF04542">
    <property type="entry name" value="Sigma70_r2"/>
    <property type="match status" value="1"/>
</dbReference>
<evidence type="ECO:0000256" key="2">
    <source>
        <dbReference type="ARBA" id="ARBA00023015"/>
    </source>
</evidence>
<dbReference type="Pfam" id="PF08281">
    <property type="entry name" value="Sigma70_r4_2"/>
    <property type="match status" value="1"/>
</dbReference>
<evidence type="ECO:0000256" key="1">
    <source>
        <dbReference type="ARBA" id="ARBA00010641"/>
    </source>
</evidence>
<dbReference type="PANTHER" id="PTHR43133">
    <property type="entry name" value="RNA POLYMERASE ECF-TYPE SIGMA FACTO"/>
    <property type="match status" value="1"/>
</dbReference>
<feature type="domain" description="RNA polymerase sigma factor 70 region 4 type 2" evidence="6">
    <location>
        <begin position="122"/>
        <end position="164"/>
    </location>
</feature>
<reference evidence="7 8" key="1">
    <citation type="journal article" date="2010" name="Int. J. Syst. Evol. Microbiol.">
        <title>Bacillus horneckiae sp. nov., isolated from a spacecraft-assembly clean room.</title>
        <authorList>
            <person name="Vaishampayan P."/>
            <person name="Probst A."/>
            <person name="Krishnamurthi S."/>
            <person name="Ghosh S."/>
            <person name="Osman S."/>
            <person name="McDowall A."/>
            <person name="Ruckmani A."/>
            <person name="Mayilraj S."/>
            <person name="Venkateswaran K."/>
        </authorList>
    </citation>
    <scope>NUCLEOTIDE SEQUENCE [LARGE SCALE GENOMIC DNA]</scope>
    <source>
        <strain evidence="8">1PO1SC</strain>
    </source>
</reference>
<evidence type="ECO:0000256" key="4">
    <source>
        <dbReference type="ARBA" id="ARBA00023163"/>
    </source>
</evidence>
<evidence type="ECO:0008006" key="9">
    <source>
        <dbReference type="Google" id="ProtNLM"/>
    </source>
</evidence>
<evidence type="ECO:0000259" key="6">
    <source>
        <dbReference type="Pfam" id="PF08281"/>
    </source>
</evidence>
<keyword evidence="8" id="KW-1185">Reference proteome</keyword>